<dbReference type="Proteomes" id="UP000637513">
    <property type="component" value="Unassembled WGS sequence"/>
</dbReference>
<keyword evidence="1" id="KW-0812">Transmembrane</keyword>
<dbReference type="Gene3D" id="1.25.40.10">
    <property type="entry name" value="Tetratricopeptide repeat domain"/>
    <property type="match status" value="1"/>
</dbReference>
<name>A0ABR7MT74_9FIRM</name>
<gene>
    <name evidence="3" type="ORF">H8700_04740</name>
</gene>
<dbReference type="SUPFAM" id="SSF81901">
    <property type="entry name" value="HCP-like"/>
    <property type="match status" value="1"/>
</dbReference>
<evidence type="ECO:0000313" key="3">
    <source>
        <dbReference type="EMBL" id="MBC8557012.1"/>
    </source>
</evidence>
<accession>A0ABR7MT74</accession>
<dbReference type="InterPro" id="IPR011990">
    <property type="entry name" value="TPR-like_helical_dom_sf"/>
</dbReference>
<keyword evidence="1" id="KW-0472">Membrane</keyword>
<proteinExistence type="predicted"/>
<dbReference type="RefSeq" id="WP_249303872.1">
    <property type="nucleotide sequence ID" value="NZ_JACRSW010000015.1"/>
</dbReference>
<evidence type="ECO:0000256" key="1">
    <source>
        <dbReference type="SAM" id="Phobius"/>
    </source>
</evidence>
<sequence>MSEEKLITDPERQEKVYRDACGLLDSFTYIIRFERKVTVLKNAARKFRKLGDYKDSREKAAFSQKLAEQEEKKGSKASFEKALEKEKSAKVKSDYVDTIEEFKRTSKNEEYKEEGKKHITHCKEQIIKIENKAAAKRRLIVLGILAVLAVIFWRTPGCPYVKGMVHQQMGQYRKALVNYEQAGHLPGVTGHKNACYYALAQDALKQGKEKKALKLLKKTVDSDKAEAQEWKLECKLIKETQVGKRVIFGDGRWTIAAKEGNKVLLVYTKVSKKSIYARTQDVTWRDSEVFKWLNTKFAPVKFSEEELNVICEQYTGKKASGTLTQEKVFVLSEQEYLQYRKAVIPSDENYWLRDEPLTKMQASYVSADGDVKKTYVNDTVCHIRPAVWVSLKE</sequence>
<evidence type="ECO:0000313" key="4">
    <source>
        <dbReference type="Proteomes" id="UP000637513"/>
    </source>
</evidence>
<dbReference type="InterPro" id="IPR046240">
    <property type="entry name" value="DUF6273"/>
</dbReference>
<feature type="transmembrane region" description="Helical" evidence="1">
    <location>
        <begin position="139"/>
        <end position="156"/>
    </location>
</feature>
<dbReference type="Pfam" id="PF19789">
    <property type="entry name" value="DUF6273"/>
    <property type="match status" value="1"/>
</dbReference>
<comment type="caution">
    <text evidence="3">The sequence shown here is derived from an EMBL/GenBank/DDBJ whole genome shotgun (WGS) entry which is preliminary data.</text>
</comment>
<evidence type="ECO:0000259" key="2">
    <source>
        <dbReference type="Pfam" id="PF19789"/>
    </source>
</evidence>
<keyword evidence="1" id="KW-1133">Transmembrane helix</keyword>
<organism evidence="3 4">
    <name type="scientific">Jutongia hominis</name>
    <dbReference type="NCBI Taxonomy" id="2763664"/>
    <lineage>
        <taxon>Bacteria</taxon>
        <taxon>Bacillati</taxon>
        <taxon>Bacillota</taxon>
        <taxon>Clostridia</taxon>
        <taxon>Lachnospirales</taxon>
        <taxon>Lachnospiraceae</taxon>
        <taxon>Jutongia</taxon>
    </lineage>
</organism>
<feature type="domain" description="DUF6273" evidence="2">
    <location>
        <begin position="261"/>
        <end position="390"/>
    </location>
</feature>
<protein>
    <recommendedName>
        <fullName evidence="2">DUF6273 domain-containing protein</fullName>
    </recommendedName>
</protein>
<keyword evidence="4" id="KW-1185">Reference proteome</keyword>
<reference evidence="3 4" key="1">
    <citation type="submission" date="2020-08" db="EMBL/GenBank/DDBJ databases">
        <title>Genome public.</title>
        <authorList>
            <person name="Liu C."/>
            <person name="Sun Q."/>
        </authorList>
    </citation>
    <scope>NUCLEOTIDE SEQUENCE [LARGE SCALE GENOMIC DNA]</scope>
    <source>
        <strain evidence="3 4">BX3</strain>
    </source>
</reference>
<dbReference type="EMBL" id="JACRSW010000015">
    <property type="protein sequence ID" value="MBC8557012.1"/>
    <property type="molecule type" value="Genomic_DNA"/>
</dbReference>